<protein>
    <submittedName>
        <fullName evidence="5">LysR family transcriptional regulator</fullName>
    </submittedName>
</protein>
<comment type="similarity">
    <text evidence="1">Belongs to the LysR transcriptional regulatory family.</text>
</comment>
<dbReference type="FunFam" id="1.10.10.10:FF:000001">
    <property type="entry name" value="LysR family transcriptional regulator"/>
    <property type="match status" value="1"/>
</dbReference>
<sequence>MAKNLDITLVRTFVAVAENASMTVAANALHLTQGAVSQQIKRLEDAFECRLFERDGRRLELTHAGERFLGRAKRLLALNDEVWADMAARPLQGPVRLGVPYDLVGTVFPPIFKAFTEAWPSVELTIVCGTSPELAEGITRGELDVAVVEAPVDEATGECLCVERLVWVGARGGNVHAKRPLPLSMVDESCAFRARVLKVLGEHGIEWRTVFESGNIEATTATVRTGLAVTAWLTPTVPADLDILGPEAGLPELPMFAISLLLPAQGASTAAQALGQCIREGFSTRHRVGERRVVGTGWDRAA</sequence>
<evidence type="ECO:0000256" key="1">
    <source>
        <dbReference type="ARBA" id="ARBA00009437"/>
    </source>
</evidence>
<dbReference type="Pfam" id="PF00126">
    <property type="entry name" value="HTH_1"/>
    <property type="match status" value="1"/>
</dbReference>
<dbReference type="OrthoDB" id="6555293at2"/>
<keyword evidence="4" id="KW-0804">Transcription</keyword>
<dbReference type="STRING" id="190721.ACS15_3776"/>
<dbReference type="SUPFAM" id="SSF46785">
    <property type="entry name" value="Winged helix' DNA-binding domain"/>
    <property type="match status" value="1"/>
</dbReference>
<reference evidence="6" key="1">
    <citation type="submission" date="2016-06" db="EMBL/GenBank/DDBJ databases">
        <authorList>
            <person name="Xu Y."/>
            <person name="Nagy A."/>
            <person name="Yan X."/>
            <person name="Kim S.W."/>
            <person name="Haley B."/>
            <person name="Liu N.T."/>
            <person name="Nou X."/>
        </authorList>
    </citation>
    <scope>NUCLEOTIDE SEQUENCE [LARGE SCALE GENOMIC DNA]</scope>
    <source>
        <strain evidence="6">ATCC 49129</strain>
    </source>
</reference>
<evidence type="ECO:0000256" key="2">
    <source>
        <dbReference type="ARBA" id="ARBA00023015"/>
    </source>
</evidence>
<dbReference type="PANTHER" id="PTHR30579">
    <property type="entry name" value="TRANSCRIPTIONAL REGULATOR"/>
    <property type="match status" value="1"/>
</dbReference>
<dbReference type="EMBL" id="CP016022">
    <property type="protein sequence ID" value="ANJ74210.1"/>
    <property type="molecule type" value="Genomic_DNA"/>
</dbReference>
<dbReference type="PRINTS" id="PR00039">
    <property type="entry name" value="HTHLYSR"/>
</dbReference>
<accession>A0A192A177</accession>
<dbReference type="InterPro" id="IPR000847">
    <property type="entry name" value="LysR_HTH_N"/>
</dbReference>
<evidence type="ECO:0000256" key="3">
    <source>
        <dbReference type="ARBA" id="ARBA00023125"/>
    </source>
</evidence>
<dbReference type="PROSITE" id="PS50931">
    <property type="entry name" value="HTH_LYSR"/>
    <property type="match status" value="1"/>
</dbReference>
<proteinExistence type="inferred from homology"/>
<gene>
    <name evidence="5" type="ORF">A9Y76_17900</name>
</gene>
<dbReference type="GeneID" id="61527901"/>
<evidence type="ECO:0000256" key="4">
    <source>
        <dbReference type="ARBA" id="ARBA00023163"/>
    </source>
</evidence>
<dbReference type="AlphaFoldDB" id="A0A192A177"/>
<evidence type="ECO:0000313" key="6">
    <source>
        <dbReference type="Proteomes" id="UP000078572"/>
    </source>
</evidence>
<organism evidence="5 6">
    <name type="scientific">Ralstonia insidiosa</name>
    <dbReference type="NCBI Taxonomy" id="190721"/>
    <lineage>
        <taxon>Bacteria</taxon>
        <taxon>Pseudomonadati</taxon>
        <taxon>Pseudomonadota</taxon>
        <taxon>Betaproteobacteria</taxon>
        <taxon>Burkholderiales</taxon>
        <taxon>Burkholderiaceae</taxon>
        <taxon>Ralstonia</taxon>
    </lineage>
</organism>
<dbReference type="GO" id="GO:0003677">
    <property type="term" value="F:DNA binding"/>
    <property type="evidence" value="ECO:0007669"/>
    <property type="project" value="UniProtKB-KW"/>
</dbReference>
<dbReference type="PANTHER" id="PTHR30579:SF7">
    <property type="entry name" value="HTH-TYPE TRANSCRIPTIONAL REGULATOR LRHA-RELATED"/>
    <property type="match status" value="1"/>
</dbReference>
<dbReference type="InterPro" id="IPR005119">
    <property type="entry name" value="LysR_subst-bd"/>
</dbReference>
<dbReference type="Pfam" id="PF03466">
    <property type="entry name" value="LysR_substrate"/>
    <property type="match status" value="1"/>
</dbReference>
<dbReference type="InterPro" id="IPR036390">
    <property type="entry name" value="WH_DNA-bd_sf"/>
</dbReference>
<dbReference type="InterPro" id="IPR036388">
    <property type="entry name" value="WH-like_DNA-bd_sf"/>
</dbReference>
<keyword evidence="6" id="KW-1185">Reference proteome</keyword>
<keyword evidence="3" id="KW-0238">DNA-binding</keyword>
<dbReference type="RefSeq" id="WP_064805954.1">
    <property type="nucleotide sequence ID" value="NZ_CP016022.1"/>
</dbReference>
<dbReference type="Proteomes" id="UP000078572">
    <property type="component" value="Chromosome 1"/>
</dbReference>
<dbReference type="InterPro" id="IPR050176">
    <property type="entry name" value="LTTR"/>
</dbReference>
<name>A0A192A177_9RALS</name>
<keyword evidence="2" id="KW-0805">Transcription regulation</keyword>
<dbReference type="GO" id="GO:0003700">
    <property type="term" value="F:DNA-binding transcription factor activity"/>
    <property type="evidence" value="ECO:0007669"/>
    <property type="project" value="InterPro"/>
</dbReference>
<dbReference type="SUPFAM" id="SSF53850">
    <property type="entry name" value="Periplasmic binding protein-like II"/>
    <property type="match status" value="1"/>
</dbReference>
<evidence type="ECO:0000313" key="5">
    <source>
        <dbReference type="EMBL" id="ANJ74210.1"/>
    </source>
</evidence>
<dbReference type="Gene3D" id="1.10.10.10">
    <property type="entry name" value="Winged helix-like DNA-binding domain superfamily/Winged helix DNA-binding domain"/>
    <property type="match status" value="1"/>
</dbReference>
<dbReference type="Gene3D" id="3.40.190.10">
    <property type="entry name" value="Periplasmic binding protein-like II"/>
    <property type="match status" value="2"/>
</dbReference>